<dbReference type="InterPro" id="IPR000242">
    <property type="entry name" value="PTP_cat"/>
</dbReference>
<dbReference type="PANTHER" id="PTHR19134">
    <property type="entry name" value="RECEPTOR-TYPE TYROSINE-PROTEIN PHOSPHATASE"/>
    <property type="match status" value="1"/>
</dbReference>
<dbReference type="PROSITE" id="PS00383">
    <property type="entry name" value="TYR_PHOSPHATASE_1"/>
    <property type="match status" value="1"/>
</dbReference>
<dbReference type="SMART" id="SM00404">
    <property type="entry name" value="PTPc_motif"/>
    <property type="match status" value="1"/>
</dbReference>
<dbReference type="PROSITE" id="PS50055">
    <property type="entry name" value="TYR_PHOSPHATASE_PTP"/>
    <property type="match status" value="1"/>
</dbReference>
<dbReference type="InterPro" id="IPR029021">
    <property type="entry name" value="Prot-tyrosine_phosphatase-like"/>
</dbReference>
<dbReference type="SMART" id="SM00194">
    <property type="entry name" value="PTPc"/>
    <property type="match status" value="1"/>
</dbReference>
<evidence type="ECO:0000313" key="6">
    <source>
        <dbReference type="Proteomes" id="UP000070501"/>
    </source>
</evidence>
<dbReference type="InParanoid" id="A0A136IZ60"/>
<dbReference type="GO" id="GO:0004725">
    <property type="term" value="F:protein tyrosine phosphatase activity"/>
    <property type="evidence" value="ECO:0007669"/>
    <property type="project" value="InterPro"/>
</dbReference>
<dbReference type="SUPFAM" id="SSF52799">
    <property type="entry name" value="(Phosphotyrosine protein) phosphatases II"/>
    <property type="match status" value="1"/>
</dbReference>
<dbReference type="CDD" id="cd18533">
    <property type="entry name" value="PTP_fungal"/>
    <property type="match status" value="1"/>
</dbReference>
<feature type="compositionally biased region" description="Low complexity" evidence="2">
    <location>
        <begin position="128"/>
        <end position="140"/>
    </location>
</feature>
<feature type="region of interest" description="Disordered" evidence="2">
    <location>
        <begin position="120"/>
        <end position="152"/>
    </location>
</feature>
<dbReference type="PRINTS" id="PR00700">
    <property type="entry name" value="PRTYPHPHTASE"/>
</dbReference>
<name>A0A136IZ60_9PEZI</name>
<accession>A0A136IZ60</accession>
<dbReference type="InterPro" id="IPR016130">
    <property type="entry name" value="Tyr_Pase_AS"/>
</dbReference>
<dbReference type="PROSITE" id="PS50056">
    <property type="entry name" value="TYR_PHOSPHATASE_2"/>
    <property type="match status" value="1"/>
</dbReference>
<dbReference type="InterPro" id="IPR000387">
    <property type="entry name" value="Tyr_Pase_dom"/>
</dbReference>
<evidence type="ECO:0000259" key="3">
    <source>
        <dbReference type="PROSITE" id="PS50055"/>
    </source>
</evidence>
<feature type="region of interest" description="Disordered" evidence="2">
    <location>
        <begin position="1"/>
        <end position="90"/>
    </location>
</feature>
<evidence type="ECO:0000256" key="1">
    <source>
        <dbReference type="ARBA" id="ARBA00009649"/>
    </source>
</evidence>
<dbReference type="STRING" id="196109.A0A136IZ60"/>
<feature type="compositionally biased region" description="Basic and acidic residues" evidence="2">
    <location>
        <begin position="9"/>
        <end position="29"/>
    </location>
</feature>
<dbReference type="Pfam" id="PF00102">
    <property type="entry name" value="Y_phosphatase"/>
    <property type="match status" value="1"/>
</dbReference>
<dbReference type="InterPro" id="IPR050348">
    <property type="entry name" value="Protein-Tyr_Phosphatase"/>
</dbReference>
<evidence type="ECO:0000256" key="2">
    <source>
        <dbReference type="SAM" id="MobiDB-lite"/>
    </source>
</evidence>
<dbReference type="AlphaFoldDB" id="A0A136IZ60"/>
<keyword evidence="6" id="KW-1185">Reference proteome</keyword>
<dbReference type="EMBL" id="KQ964253">
    <property type="protein sequence ID" value="KXJ90221.1"/>
    <property type="molecule type" value="Genomic_DNA"/>
</dbReference>
<feature type="domain" description="Tyrosine-protein phosphatase" evidence="3">
    <location>
        <begin position="171"/>
        <end position="471"/>
    </location>
</feature>
<comment type="similarity">
    <text evidence="1">Belongs to the protein-tyrosine phosphatase family. Non-receptor class subfamily.</text>
</comment>
<sequence>MTAPAQDSDQARQSRLSAHDEHAAQDAHDNGSSGIAGKHDRQGTPPSLSVTTTTTPPSSSHSDVSNSSIHSSKSAPAGKGTHGSLHPLKSSFRGFHLRSNKRARSPAPASLHLQAPATAGNSTQTMTASSPLSASFPASPTAGDSEWHDPYRSQVPKKQLPAFLRMPYHEIESKFIDLQWQERTRVVEGMRDSSPSGRFRSALPIESRKLDRYQNIQPWTNNRVKLKVPNGRLDYINASPIKVPSPLESSDRPEQNFIAMQGPKRETVEHAWRMVVEQLESPAVIVMLTETYEGIQEKCYPYFPRTVEEDPIEIGESDEFGDSFKAQVRCASVEELLNGAIEVRKIIIDVEGQDEDKVVWHLLYRKWPDFGVPSMEDIGSFLELMRLSREKNVHASNPRIVHCSAGVGRSGTFITLDSLMREVESGDLEDYDEHHTEDLVFDTVNSLREQRRVMVQSEAQYLFIHQVLRQQWFEKYGVVEGTGEPAAKRLELENRPDPFLEA</sequence>
<proteinExistence type="inferred from homology"/>
<feature type="domain" description="Tyrosine specific protein phosphatases" evidence="4">
    <location>
        <begin position="379"/>
        <end position="462"/>
    </location>
</feature>
<dbReference type="InterPro" id="IPR003595">
    <property type="entry name" value="Tyr_Pase_cat"/>
</dbReference>
<evidence type="ECO:0000259" key="4">
    <source>
        <dbReference type="PROSITE" id="PS50056"/>
    </source>
</evidence>
<reference evidence="6" key="1">
    <citation type="submission" date="2016-02" db="EMBL/GenBank/DDBJ databases">
        <title>Draft genome sequence of Microdochium bolleyi, a fungal endophyte of beachgrass.</title>
        <authorList>
            <consortium name="DOE Joint Genome Institute"/>
            <person name="David A.S."/>
            <person name="May G."/>
            <person name="Haridas S."/>
            <person name="Lim J."/>
            <person name="Wang M."/>
            <person name="Labutti K."/>
            <person name="Lipzen A."/>
            <person name="Barry K."/>
            <person name="Grigoriev I.V."/>
        </authorList>
    </citation>
    <scope>NUCLEOTIDE SEQUENCE [LARGE SCALE GENOMIC DNA]</scope>
    <source>
        <strain evidence="6">J235TASD1</strain>
    </source>
</reference>
<gene>
    <name evidence="5" type="ORF">Micbo1qcDRAFT_121032</name>
</gene>
<dbReference type="Proteomes" id="UP000070501">
    <property type="component" value="Unassembled WGS sequence"/>
</dbReference>
<dbReference type="PANTHER" id="PTHR19134:SF449">
    <property type="entry name" value="TYROSINE-PROTEIN PHOSPHATASE 1"/>
    <property type="match status" value="1"/>
</dbReference>
<organism evidence="5 6">
    <name type="scientific">Microdochium bolleyi</name>
    <dbReference type="NCBI Taxonomy" id="196109"/>
    <lineage>
        <taxon>Eukaryota</taxon>
        <taxon>Fungi</taxon>
        <taxon>Dikarya</taxon>
        <taxon>Ascomycota</taxon>
        <taxon>Pezizomycotina</taxon>
        <taxon>Sordariomycetes</taxon>
        <taxon>Xylariomycetidae</taxon>
        <taxon>Xylariales</taxon>
        <taxon>Microdochiaceae</taxon>
        <taxon>Microdochium</taxon>
    </lineage>
</organism>
<evidence type="ECO:0000313" key="5">
    <source>
        <dbReference type="EMBL" id="KXJ90221.1"/>
    </source>
</evidence>
<protein>
    <submittedName>
        <fullName evidence="5">Protein-tyrosine phosphatase-like protein</fullName>
    </submittedName>
</protein>
<dbReference type="OrthoDB" id="10253954at2759"/>
<feature type="compositionally biased region" description="Low complexity" evidence="2">
    <location>
        <begin position="44"/>
        <end position="76"/>
    </location>
</feature>
<dbReference type="Gene3D" id="3.90.190.10">
    <property type="entry name" value="Protein tyrosine phosphatase superfamily"/>
    <property type="match status" value="1"/>
</dbReference>
<dbReference type="FunCoup" id="A0A136IZ60">
    <property type="interactions" value="868"/>
</dbReference>